<proteinExistence type="predicted"/>
<keyword evidence="5" id="KW-0539">Nucleus</keyword>
<dbReference type="PANTHER" id="PTHR32467">
    <property type="entry name" value="AP2-LIKE ETHYLENE-RESPONSIVE TRANSCRIPTION FACTOR"/>
    <property type="match status" value="1"/>
</dbReference>
<dbReference type="PROSITE" id="PS51257">
    <property type="entry name" value="PROKAR_LIPOPROTEIN"/>
    <property type="match status" value="1"/>
</dbReference>
<keyword evidence="9" id="KW-1185">Reference proteome</keyword>
<dbReference type="PROSITE" id="PS51032">
    <property type="entry name" value="AP2_ERF"/>
    <property type="match status" value="1"/>
</dbReference>
<evidence type="ECO:0000256" key="4">
    <source>
        <dbReference type="ARBA" id="ARBA00023163"/>
    </source>
</evidence>
<dbReference type="InterPro" id="IPR016177">
    <property type="entry name" value="DNA-bd_dom_sf"/>
</dbReference>
<feature type="compositionally biased region" description="Low complexity" evidence="6">
    <location>
        <begin position="86"/>
        <end position="103"/>
    </location>
</feature>
<name>A0A9R1WQ69_LACSA</name>
<evidence type="ECO:0000256" key="6">
    <source>
        <dbReference type="SAM" id="MobiDB-lite"/>
    </source>
</evidence>
<dbReference type="Proteomes" id="UP000235145">
    <property type="component" value="Unassembled WGS sequence"/>
</dbReference>
<feature type="region of interest" description="Disordered" evidence="6">
    <location>
        <begin position="86"/>
        <end position="114"/>
    </location>
</feature>
<reference evidence="8 9" key="1">
    <citation type="journal article" date="2017" name="Nat. Commun.">
        <title>Genome assembly with in vitro proximity ligation data and whole-genome triplication in lettuce.</title>
        <authorList>
            <person name="Reyes-Chin-Wo S."/>
            <person name="Wang Z."/>
            <person name="Yang X."/>
            <person name="Kozik A."/>
            <person name="Arikit S."/>
            <person name="Song C."/>
            <person name="Xia L."/>
            <person name="Froenicke L."/>
            <person name="Lavelle D.O."/>
            <person name="Truco M.J."/>
            <person name="Xia R."/>
            <person name="Zhu S."/>
            <person name="Xu C."/>
            <person name="Xu H."/>
            <person name="Xu X."/>
            <person name="Cox K."/>
            <person name="Korf I."/>
            <person name="Meyers B.C."/>
            <person name="Michelmore R.W."/>
        </authorList>
    </citation>
    <scope>NUCLEOTIDE SEQUENCE [LARGE SCALE GENOMIC DNA]</scope>
    <source>
        <strain evidence="9">cv. Salinas</strain>
        <tissue evidence="8">Seedlings</tissue>
    </source>
</reference>
<dbReference type="GO" id="GO:0003677">
    <property type="term" value="F:DNA binding"/>
    <property type="evidence" value="ECO:0007669"/>
    <property type="project" value="UniProtKB-KW"/>
</dbReference>
<dbReference type="GO" id="GO:0003700">
    <property type="term" value="F:DNA-binding transcription factor activity"/>
    <property type="evidence" value="ECO:0007669"/>
    <property type="project" value="InterPro"/>
</dbReference>
<gene>
    <name evidence="8" type="ORF">LSAT_V11C900475030</name>
</gene>
<dbReference type="AlphaFoldDB" id="A0A9R1WQ69"/>
<dbReference type="EMBL" id="NBSK02000009">
    <property type="protein sequence ID" value="KAJ0185331.1"/>
    <property type="molecule type" value="Genomic_DNA"/>
</dbReference>
<dbReference type="GO" id="GO:0005634">
    <property type="term" value="C:nucleus"/>
    <property type="evidence" value="ECO:0007669"/>
    <property type="project" value="UniProtKB-SubCell"/>
</dbReference>
<keyword evidence="4" id="KW-0804">Transcription</keyword>
<feature type="domain" description="AP2/ERF" evidence="7">
    <location>
        <begin position="119"/>
        <end position="195"/>
    </location>
</feature>
<keyword evidence="3" id="KW-0238">DNA-binding</keyword>
<evidence type="ECO:0000256" key="5">
    <source>
        <dbReference type="ARBA" id="ARBA00023242"/>
    </source>
</evidence>
<keyword evidence="2" id="KW-0805">Transcription regulation</keyword>
<dbReference type="PANTHER" id="PTHR32467:SF72">
    <property type="entry name" value="AP2-LIKE ETHYLENE-RESPONSIVE TRANSCRIPTION FACTOR BBM"/>
    <property type="match status" value="1"/>
</dbReference>
<comment type="subcellular location">
    <subcellularLocation>
        <location evidence="1">Nucleus</location>
    </subcellularLocation>
</comment>
<organism evidence="8 9">
    <name type="scientific">Lactuca sativa</name>
    <name type="common">Garden lettuce</name>
    <dbReference type="NCBI Taxonomy" id="4236"/>
    <lineage>
        <taxon>Eukaryota</taxon>
        <taxon>Viridiplantae</taxon>
        <taxon>Streptophyta</taxon>
        <taxon>Embryophyta</taxon>
        <taxon>Tracheophyta</taxon>
        <taxon>Spermatophyta</taxon>
        <taxon>Magnoliopsida</taxon>
        <taxon>eudicotyledons</taxon>
        <taxon>Gunneridae</taxon>
        <taxon>Pentapetalae</taxon>
        <taxon>asterids</taxon>
        <taxon>campanulids</taxon>
        <taxon>Asterales</taxon>
        <taxon>Asteraceae</taxon>
        <taxon>Cichorioideae</taxon>
        <taxon>Cichorieae</taxon>
        <taxon>Lactucinae</taxon>
        <taxon>Lactuca</taxon>
    </lineage>
</organism>
<sequence>MKGSSELSVLMAGGGSCNGENSEIQPPKFENFLSVGNGGDYMYSTMQLPPQAAVTEVTTTTHDTTRGSNNMNNNSSIGLSMIKNWLRNNPTPSNQNTTTTRSPLNQENDSGTGTAVTGGFTGCGRSNELSLSMSTGDTGGFVVSGGGDSSSSDNKRQQMEVATTIGGYDKEDKAARAYDLAALKYWGTTTTTNFPVSFIFKIDFFHILRTVFETAT</sequence>
<evidence type="ECO:0000256" key="1">
    <source>
        <dbReference type="ARBA" id="ARBA00004123"/>
    </source>
</evidence>
<evidence type="ECO:0000313" key="9">
    <source>
        <dbReference type="Proteomes" id="UP000235145"/>
    </source>
</evidence>
<accession>A0A9R1WQ69</accession>
<evidence type="ECO:0000256" key="2">
    <source>
        <dbReference type="ARBA" id="ARBA00023015"/>
    </source>
</evidence>
<evidence type="ECO:0000259" key="7">
    <source>
        <dbReference type="PROSITE" id="PS51032"/>
    </source>
</evidence>
<comment type="caution">
    <text evidence="8">The sequence shown here is derived from an EMBL/GenBank/DDBJ whole genome shotgun (WGS) entry which is preliminary data.</text>
</comment>
<protein>
    <recommendedName>
        <fullName evidence="7">AP2/ERF domain-containing protein</fullName>
    </recommendedName>
</protein>
<dbReference type="InterPro" id="IPR036955">
    <property type="entry name" value="AP2/ERF_dom_sf"/>
</dbReference>
<dbReference type="SMART" id="SM00380">
    <property type="entry name" value="AP2"/>
    <property type="match status" value="1"/>
</dbReference>
<dbReference type="SUPFAM" id="SSF54171">
    <property type="entry name" value="DNA-binding domain"/>
    <property type="match status" value="1"/>
</dbReference>
<dbReference type="InterPro" id="IPR001471">
    <property type="entry name" value="AP2/ERF_dom"/>
</dbReference>
<evidence type="ECO:0000256" key="3">
    <source>
        <dbReference type="ARBA" id="ARBA00023125"/>
    </source>
</evidence>
<evidence type="ECO:0000313" key="8">
    <source>
        <dbReference type="EMBL" id="KAJ0185331.1"/>
    </source>
</evidence>
<dbReference type="Gene3D" id="3.30.730.10">
    <property type="entry name" value="AP2/ERF domain"/>
    <property type="match status" value="1"/>
</dbReference>